<feature type="region of interest" description="Disordered" evidence="1">
    <location>
        <begin position="101"/>
        <end position="139"/>
    </location>
</feature>
<feature type="compositionally biased region" description="Low complexity" evidence="1">
    <location>
        <begin position="54"/>
        <end position="64"/>
    </location>
</feature>
<name>A0A6A3HH30_9STRA</name>
<dbReference type="Pfam" id="PF13843">
    <property type="entry name" value="DDE_Tnp_1_7"/>
    <property type="match status" value="1"/>
</dbReference>
<feature type="region of interest" description="Disordered" evidence="1">
    <location>
        <begin position="167"/>
        <end position="216"/>
    </location>
</feature>
<comment type="caution">
    <text evidence="3">The sequence shown here is derived from an EMBL/GenBank/DDBJ whole genome shotgun (WGS) entry which is preliminary data.</text>
</comment>
<organism evidence="3 4">
    <name type="scientific">Phytophthora fragariae</name>
    <dbReference type="NCBI Taxonomy" id="53985"/>
    <lineage>
        <taxon>Eukaryota</taxon>
        <taxon>Sar</taxon>
        <taxon>Stramenopiles</taxon>
        <taxon>Oomycota</taxon>
        <taxon>Peronosporomycetes</taxon>
        <taxon>Peronosporales</taxon>
        <taxon>Peronosporaceae</taxon>
        <taxon>Phytophthora</taxon>
    </lineage>
</organism>
<proteinExistence type="predicted"/>
<dbReference type="InterPro" id="IPR029526">
    <property type="entry name" value="PGBD"/>
</dbReference>
<evidence type="ECO:0000259" key="2">
    <source>
        <dbReference type="Pfam" id="PF13843"/>
    </source>
</evidence>
<sequence length="431" mass="46953">MELRGALEAAPAPGVALSVAEAKVADVESAPSAEAKDADEDRAPSAEAKDADVEGAPSAEAPDAPAEDVPEAAGPAISQPVTADLAAAEVIADMVTAVVEDTATEQPGPGRNVRKRRRAILEEVSAGEDGSSGEDVAAPGFLRMPPPCVVDGDANLMDAGADKCTYLNSDEDMSVEEDREDQDSSDDGDEDEDDWDIGELTDEESDEGGDDLPESVCNSVAQSKKAIAMTRMHGWEYDPEQFGPDPSYENLFDGSYGSSESVMTVGDDPLALLFYFMPPRLWTQIAIESNRYHTQSIPLRARAIRSHQRRAGLQVENLADIRSRLARVPDIEPWEVLRVMGLLIARMLMPIRKGIAAHWSMKQVGALPTNRFNVFMTKHRFFHIMGYLHFSNNNSPSASVDRVWKIRPVVDVLQRTFARGYHAPPVVLRLI</sequence>
<evidence type="ECO:0000313" key="4">
    <source>
        <dbReference type="Proteomes" id="UP000460718"/>
    </source>
</evidence>
<evidence type="ECO:0000256" key="1">
    <source>
        <dbReference type="SAM" id="MobiDB-lite"/>
    </source>
</evidence>
<reference evidence="3 4" key="1">
    <citation type="submission" date="2018-09" db="EMBL/GenBank/DDBJ databases">
        <title>Genomic investigation of the strawberry pathogen Phytophthora fragariae indicates pathogenicity is determined by transcriptional variation in three key races.</title>
        <authorList>
            <person name="Adams T.M."/>
            <person name="Armitage A.D."/>
            <person name="Sobczyk M.K."/>
            <person name="Bates H.J."/>
            <person name="Dunwell J.M."/>
            <person name="Nellist C.F."/>
            <person name="Harrison R.J."/>
        </authorList>
    </citation>
    <scope>NUCLEOTIDE SEQUENCE [LARGE SCALE GENOMIC DNA]</scope>
    <source>
        <strain evidence="3 4">SCRP245</strain>
    </source>
</reference>
<feature type="region of interest" description="Disordered" evidence="1">
    <location>
        <begin position="22"/>
        <end position="80"/>
    </location>
</feature>
<dbReference type="PANTHER" id="PTHR46599:SF3">
    <property type="entry name" value="PIGGYBAC TRANSPOSABLE ELEMENT-DERIVED PROTEIN 4"/>
    <property type="match status" value="1"/>
</dbReference>
<accession>A0A6A3HH30</accession>
<dbReference type="PANTHER" id="PTHR46599">
    <property type="entry name" value="PIGGYBAC TRANSPOSABLE ELEMENT-DERIVED PROTEIN 4"/>
    <property type="match status" value="1"/>
</dbReference>
<dbReference type="AlphaFoldDB" id="A0A6A3HH30"/>
<dbReference type="EMBL" id="QXFW01003667">
    <property type="protein sequence ID" value="KAE8969419.1"/>
    <property type="molecule type" value="Genomic_DNA"/>
</dbReference>
<evidence type="ECO:0000313" key="3">
    <source>
        <dbReference type="EMBL" id="KAE8969419.1"/>
    </source>
</evidence>
<gene>
    <name evidence="3" type="ORF">PF011_g26813</name>
</gene>
<dbReference type="Proteomes" id="UP000460718">
    <property type="component" value="Unassembled WGS sequence"/>
</dbReference>
<feature type="compositionally biased region" description="Basic and acidic residues" evidence="1">
    <location>
        <begin position="34"/>
        <end position="52"/>
    </location>
</feature>
<protein>
    <recommendedName>
        <fullName evidence="2">PiggyBac transposable element-derived protein domain-containing protein</fullName>
    </recommendedName>
</protein>
<feature type="domain" description="PiggyBac transposable element-derived protein" evidence="2">
    <location>
        <begin position="268"/>
        <end position="422"/>
    </location>
</feature>
<feature type="compositionally biased region" description="Acidic residues" evidence="1">
    <location>
        <begin position="169"/>
        <end position="213"/>
    </location>
</feature>